<evidence type="ECO:0000256" key="4">
    <source>
        <dbReference type="ARBA" id="ARBA00022827"/>
    </source>
</evidence>
<dbReference type="InterPro" id="IPR009075">
    <property type="entry name" value="AcylCo_DH/oxidase_C"/>
</dbReference>
<evidence type="ECO:0000313" key="8">
    <source>
        <dbReference type="Proteomes" id="UP000029224"/>
    </source>
</evidence>
<dbReference type="Gene3D" id="1.20.140.10">
    <property type="entry name" value="Butyryl-CoA Dehydrogenase, subunit A, domain 3"/>
    <property type="match status" value="1"/>
</dbReference>
<proteinExistence type="inferred from homology"/>
<evidence type="ECO:0000256" key="3">
    <source>
        <dbReference type="ARBA" id="ARBA00022630"/>
    </source>
</evidence>
<dbReference type="PANTHER" id="PTHR43831:SF1">
    <property type="entry name" value="ISOBUTYRYL-COA DEHYDROGENASE, MITOCHONDRIAL"/>
    <property type="match status" value="1"/>
</dbReference>
<comment type="similarity">
    <text evidence="2">Belongs to the acyl-CoA dehydrogenase family.</text>
</comment>
<accession>A0A090T4J8</accession>
<dbReference type="GO" id="GO:0003995">
    <property type="term" value="F:acyl-CoA dehydrogenase activity"/>
    <property type="evidence" value="ECO:0007669"/>
    <property type="project" value="InterPro"/>
</dbReference>
<keyword evidence="5 7" id="KW-0560">Oxidoreductase</keyword>
<dbReference type="InterPro" id="IPR009100">
    <property type="entry name" value="AcylCoA_DH/oxidase_NM_dom_sf"/>
</dbReference>
<protein>
    <submittedName>
        <fullName evidence="7">Branched-chain acyl-CoA dehydrogenase</fullName>
        <ecNumber evidence="7">1.3.99.12</ecNumber>
    </submittedName>
</protein>
<name>A0A090T4J8_9VIBR</name>
<dbReference type="SUPFAM" id="SSF56645">
    <property type="entry name" value="Acyl-CoA dehydrogenase NM domain-like"/>
    <property type="match status" value="1"/>
</dbReference>
<reference evidence="7 8" key="1">
    <citation type="submission" date="2014-09" db="EMBL/GenBank/DDBJ databases">
        <title>Vibrio maritimus JCM 19240. (C210) whole genome shotgun sequence.</title>
        <authorList>
            <person name="Sawabe T."/>
            <person name="Meirelles P."/>
            <person name="Nakanishi M."/>
            <person name="Sayaka M."/>
            <person name="Hattori M."/>
            <person name="Ohkuma M."/>
        </authorList>
    </citation>
    <scope>NUCLEOTIDE SEQUENCE [LARGE SCALE GENOMIC DNA]</scope>
    <source>
        <strain evidence="7 8">JCM 19240</strain>
    </source>
</reference>
<dbReference type="SUPFAM" id="SSF47203">
    <property type="entry name" value="Acyl-CoA dehydrogenase C-terminal domain-like"/>
    <property type="match status" value="1"/>
</dbReference>
<dbReference type="InterPro" id="IPR052547">
    <property type="entry name" value="Mito_Isobutyryl-CoADH"/>
</dbReference>
<keyword evidence="3" id="KW-0285">Flavoprotein</keyword>
<dbReference type="EC" id="1.3.99.12" evidence="7"/>
<dbReference type="Proteomes" id="UP000029224">
    <property type="component" value="Unassembled WGS sequence"/>
</dbReference>
<evidence type="ECO:0000256" key="2">
    <source>
        <dbReference type="ARBA" id="ARBA00009347"/>
    </source>
</evidence>
<dbReference type="InterPro" id="IPR046373">
    <property type="entry name" value="Acyl-CoA_Oxase/DH_mid-dom_sf"/>
</dbReference>
<reference evidence="7 8" key="2">
    <citation type="submission" date="2014-09" db="EMBL/GenBank/DDBJ databases">
        <authorList>
            <consortium name="NBRP consortium"/>
            <person name="Sawabe T."/>
            <person name="Meirelles P."/>
            <person name="Nakanishi M."/>
            <person name="Sayaka M."/>
            <person name="Hattori M."/>
            <person name="Ohkuma M."/>
        </authorList>
    </citation>
    <scope>NUCLEOTIDE SEQUENCE [LARGE SCALE GENOMIC DNA]</scope>
    <source>
        <strain evidence="7 8">JCM 19240</strain>
    </source>
</reference>
<dbReference type="Pfam" id="PF00441">
    <property type="entry name" value="Acyl-CoA_dh_1"/>
    <property type="match status" value="1"/>
</dbReference>
<evidence type="ECO:0000259" key="6">
    <source>
        <dbReference type="Pfam" id="PF00441"/>
    </source>
</evidence>
<dbReference type="FunFam" id="1.20.140.10:FF:000001">
    <property type="entry name" value="Acyl-CoA dehydrogenase"/>
    <property type="match status" value="1"/>
</dbReference>
<evidence type="ECO:0000256" key="1">
    <source>
        <dbReference type="ARBA" id="ARBA00001974"/>
    </source>
</evidence>
<organism evidence="7 8">
    <name type="scientific">Vibrio maritimus</name>
    <dbReference type="NCBI Taxonomy" id="990268"/>
    <lineage>
        <taxon>Bacteria</taxon>
        <taxon>Pseudomonadati</taxon>
        <taxon>Pseudomonadota</taxon>
        <taxon>Gammaproteobacteria</taxon>
        <taxon>Vibrionales</taxon>
        <taxon>Vibrionaceae</taxon>
        <taxon>Vibrio</taxon>
    </lineage>
</organism>
<dbReference type="Gene3D" id="2.40.110.10">
    <property type="entry name" value="Butyryl-CoA Dehydrogenase, subunit A, domain 2"/>
    <property type="match status" value="1"/>
</dbReference>
<evidence type="ECO:0000256" key="5">
    <source>
        <dbReference type="ARBA" id="ARBA00023002"/>
    </source>
</evidence>
<comment type="caution">
    <text evidence="7">The sequence shown here is derived from an EMBL/GenBank/DDBJ whole genome shotgun (WGS) entry which is preliminary data.</text>
</comment>
<dbReference type="EMBL" id="BBMT01000003">
    <property type="protein sequence ID" value="GAL33684.1"/>
    <property type="molecule type" value="Genomic_DNA"/>
</dbReference>
<comment type="cofactor">
    <cofactor evidence="1">
        <name>FAD</name>
        <dbReference type="ChEBI" id="CHEBI:57692"/>
    </cofactor>
</comment>
<sequence length="217" mass="23734">MARTGESGAKGISAFVLDAASKGISYGRKEPKMGWNSQPTRAITFDNVVVPTAQILGQEGEGFTFAMKGLDGGRINIATCSVGTAQHALNLAIQYLQERKQFGKPLASFQALQFNVADLVTELVAARQMVRLAAFKLDHGHADATTYCAMAKRFATDVGFKVCDGVLQLFGGYGYIKEYSLERHFRDVRVHQILEGTNEIMRLIIARRALDDGESIL</sequence>
<dbReference type="AlphaFoldDB" id="A0A090T4J8"/>
<keyword evidence="4" id="KW-0274">FAD</keyword>
<evidence type="ECO:0000313" key="7">
    <source>
        <dbReference type="EMBL" id="GAL33684.1"/>
    </source>
</evidence>
<dbReference type="InterPro" id="IPR006089">
    <property type="entry name" value="Acyl-CoA_DH_CS"/>
</dbReference>
<keyword evidence="8" id="KW-1185">Reference proteome</keyword>
<dbReference type="PANTHER" id="PTHR43831">
    <property type="entry name" value="ISOBUTYRYL-COA DEHYDROGENASE"/>
    <property type="match status" value="1"/>
</dbReference>
<feature type="domain" description="Acyl-CoA dehydrogenase/oxidase C-terminal" evidence="6">
    <location>
        <begin position="60"/>
        <end position="209"/>
    </location>
</feature>
<dbReference type="InterPro" id="IPR036250">
    <property type="entry name" value="AcylCo_DH-like_C"/>
</dbReference>
<dbReference type="PROSITE" id="PS00073">
    <property type="entry name" value="ACYL_COA_DH_2"/>
    <property type="match status" value="1"/>
</dbReference>
<gene>
    <name evidence="7" type="ORF">JCM19240_2380</name>
</gene>